<dbReference type="SUPFAM" id="SSF55811">
    <property type="entry name" value="Nudix"/>
    <property type="match status" value="1"/>
</dbReference>
<reference evidence="3 4" key="1">
    <citation type="journal article" date="2011" name="J. Bacteriol.">
        <title>Complete genome sequence of Metallosphaera cuprina, a metal sulfide-oxidizing archaeon from a hot spring.</title>
        <authorList>
            <person name="Liu L.J."/>
            <person name="You X.Y."/>
            <person name="Zheng H."/>
            <person name="Wang S."/>
            <person name="Jiang C.Y."/>
            <person name="Liu S.J."/>
        </authorList>
    </citation>
    <scope>NUCLEOTIDE SEQUENCE [LARGE SCALE GENOMIC DNA]</scope>
    <source>
        <strain evidence="3 4">Ar-4</strain>
    </source>
</reference>
<dbReference type="Gene3D" id="3.90.79.10">
    <property type="entry name" value="Nucleoside Triphosphate Pyrophosphohydrolase"/>
    <property type="match status" value="1"/>
</dbReference>
<organism evidence="3 4">
    <name type="scientific">Metallosphaera cuprina (strain Ar-4)</name>
    <dbReference type="NCBI Taxonomy" id="1006006"/>
    <lineage>
        <taxon>Archaea</taxon>
        <taxon>Thermoproteota</taxon>
        <taxon>Thermoprotei</taxon>
        <taxon>Sulfolobales</taxon>
        <taxon>Sulfolobaceae</taxon>
        <taxon>Metallosphaera</taxon>
    </lineage>
</organism>
<dbReference type="CDD" id="cd04673">
    <property type="entry name" value="NUDIX_ADPRase"/>
    <property type="match status" value="1"/>
</dbReference>
<dbReference type="PROSITE" id="PS51462">
    <property type="entry name" value="NUDIX"/>
    <property type="match status" value="1"/>
</dbReference>
<evidence type="ECO:0000259" key="2">
    <source>
        <dbReference type="PROSITE" id="PS51462"/>
    </source>
</evidence>
<dbReference type="GO" id="GO:0016787">
    <property type="term" value="F:hydrolase activity"/>
    <property type="evidence" value="ECO:0007669"/>
    <property type="project" value="UniProtKB-KW"/>
</dbReference>
<dbReference type="PRINTS" id="PR00502">
    <property type="entry name" value="NUDIXFAMILY"/>
</dbReference>
<name>F4FYT2_METCR</name>
<dbReference type="PANTHER" id="PTHR43736">
    <property type="entry name" value="ADP-RIBOSE PYROPHOSPHATASE"/>
    <property type="match status" value="1"/>
</dbReference>
<evidence type="ECO:0000256" key="1">
    <source>
        <dbReference type="ARBA" id="ARBA00022801"/>
    </source>
</evidence>
<dbReference type="STRING" id="1006006.Mcup_0212"/>
<dbReference type="AlphaFoldDB" id="F4FYT2"/>
<protein>
    <submittedName>
        <fullName evidence="3">NUDIX hydrolase</fullName>
    </submittedName>
</protein>
<evidence type="ECO:0000313" key="3">
    <source>
        <dbReference type="EMBL" id="AEB94321.1"/>
    </source>
</evidence>
<dbReference type="InterPro" id="IPR015797">
    <property type="entry name" value="NUDIX_hydrolase-like_dom_sf"/>
</dbReference>
<dbReference type="PANTHER" id="PTHR43736:SF1">
    <property type="entry name" value="DIHYDRONEOPTERIN TRIPHOSPHATE DIPHOSPHATASE"/>
    <property type="match status" value="1"/>
</dbReference>
<dbReference type="PATRIC" id="fig|1006006.8.peg.213"/>
<feature type="domain" description="Nudix hydrolase" evidence="2">
    <location>
        <begin position="1"/>
        <end position="109"/>
    </location>
</feature>
<evidence type="ECO:0000313" key="4">
    <source>
        <dbReference type="Proteomes" id="UP000007812"/>
    </source>
</evidence>
<dbReference type="KEGG" id="mcn:Mcup_0212"/>
<dbReference type="eggNOG" id="arCOG01075">
    <property type="taxonomic scope" value="Archaea"/>
</dbReference>
<gene>
    <name evidence="3" type="ordered locus">Mcup_0212</name>
</gene>
<proteinExistence type="predicted"/>
<sequence>MVKRSHPPNQDKWAIPGGKVEYGETLRDAVIRETREETGLVVEPRTIMGIIEVVREGYHYVILDFICQIKEGTIRASSDAADARFFSRDEVMKLDLSSTTLEMLDRFWKGERMPYTITEISR</sequence>
<dbReference type="Pfam" id="PF00293">
    <property type="entry name" value="NUDIX"/>
    <property type="match status" value="1"/>
</dbReference>
<dbReference type="HOGENOM" id="CLU_037162_20_2_2"/>
<accession>F4FYT2</accession>
<dbReference type="PROSITE" id="PS00893">
    <property type="entry name" value="NUDIX_BOX"/>
    <property type="match status" value="1"/>
</dbReference>
<dbReference type="InterPro" id="IPR020084">
    <property type="entry name" value="NUDIX_hydrolase_CS"/>
</dbReference>
<keyword evidence="1 3" id="KW-0378">Hydrolase</keyword>
<dbReference type="InterPro" id="IPR000086">
    <property type="entry name" value="NUDIX_hydrolase_dom"/>
</dbReference>
<dbReference type="EMBL" id="CP002656">
    <property type="protein sequence ID" value="AEB94321.1"/>
    <property type="molecule type" value="Genomic_DNA"/>
</dbReference>
<keyword evidence="4" id="KW-1185">Reference proteome</keyword>
<dbReference type="Proteomes" id="UP000007812">
    <property type="component" value="Chromosome"/>
</dbReference>
<dbReference type="InterPro" id="IPR020476">
    <property type="entry name" value="Nudix_hydrolase"/>
</dbReference>